<feature type="transmembrane region" description="Helical" evidence="7">
    <location>
        <begin position="50"/>
        <end position="72"/>
    </location>
</feature>
<evidence type="ECO:0000313" key="9">
    <source>
        <dbReference type="Proteomes" id="UP000812440"/>
    </source>
</evidence>
<evidence type="ECO:0000256" key="2">
    <source>
        <dbReference type="ARBA" id="ARBA00006843"/>
    </source>
</evidence>
<feature type="transmembrane region" description="Helical" evidence="7">
    <location>
        <begin position="100"/>
        <end position="122"/>
    </location>
</feature>
<feature type="region of interest" description="Disordered" evidence="6">
    <location>
        <begin position="1"/>
        <end position="33"/>
    </location>
</feature>
<dbReference type="PANTHER" id="PTHR13999:SF4">
    <property type="entry name" value="INTERFERON-INDUCED TRANSMEMBRANE PROTEIN 3"/>
    <property type="match status" value="1"/>
</dbReference>
<dbReference type="OrthoDB" id="9906841at2759"/>
<dbReference type="GO" id="GO:0005886">
    <property type="term" value="C:plasma membrane"/>
    <property type="evidence" value="ECO:0007669"/>
    <property type="project" value="TreeGrafter"/>
</dbReference>
<keyword evidence="3 7" id="KW-0812">Transmembrane</keyword>
<dbReference type="InterPro" id="IPR051517">
    <property type="entry name" value="IFITM_antiviral_protein"/>
</dbReference>
<name>A0A8T2J2U4_9PIPI</name>
<keyword evidence="9" id="KW-1185">Reference proteome</keyword>
<reference evidence="8" key="1">
    <citation type="thesis" date="2020" institute="ProQuest LLC" country="789 East Eisenhower Parkway, Ann Arbor, MI, USA">
        <title>Comparative Genomics and Chromosome Evolution.</title>
        <authorList>
            <person name="Mudd A.B."/>
        </authorList>
    </citation>
    <scope>NUCLEOTIDE SEQUENCE</scope>
    <source>
        <strain evidence="8">Female2</strain>
        <tissue evidence="8">Blood</tissue>
    </source>
</reference>
<gene>
    <name evidence="8" type="ORF">GDO86_008719</name>
</gene>
<dbReference type="AlphaFoldDB" id="A0A8T2J2U4"/>
<evidence type="ECO:0000256" key="4">
    <source>
        <dbReference type="ARBA" id="ARBA00022989"/>
    </source>
</evidence>
<comment type="caution">
    <text evidence="8">The sequence shown here is derived from an EMBL/GenBank/DDBJ whole genome shotgun (WGS) entry which is preliminary data.</text>
</comment>
<comment type="similarity">
    <text evidence="2">Belongs to the CD225/Dispanin family.</text>
</comment>
<protein>
    <submittedName>
        <fullName evidence="8">Uncharacterized protein</fullName>
    </submittedName>
</protein>
<dbReference type="InterPro" id="IPR007593">
    <property type="entry name" value="CD225/Dispanin_fam"/>
</dbReference>
<dbReference type="Proteomes" id="UP000812440">
    <property type="component" value="Chromosome 4"/>
</dbReference>
<dbReference type="PANTHER" id="PTHR13999">
    <property type="entry name" value="INTERFERON INDUCIBLE TRANSMEMBRANE PROTEIN"/>
    <property type="match status" value="1"/>
</dbReference>
<evidence type="ECO:0000256" key="3">
    <source>
        <dbReference type="ARBA" id="ARBA00022692"/>
    </source>
</evidence>
<organism evidence="8 9">
    <name type="scientific">Hymenochirus boettgeri</name>
    <name type="common">Congo dwarf clawed frog</name>
    <dbReference type="NCBI Taxonomy" id="247094"/>
    <lineage>
        <taxon>Eukaryota</taxon>
        <taxon>Metazoa</taxon>
        <taxon>Chordata</taxon>
        <taxon>Craniata</taxon>
        <taxon>Vertebrata</taxon>
        <taxon>Euteleostomi</taxon>
        <taxon>Amphibia</taxon>
        <taxon>Batrachia</taxon>
        <taxon>Anura</taxon>
        <taxon>Pipoidea</taxon>
        <taxon>Pipidae</taxon>
        <taxon>Pipinae</taxon>
        <taxon>Hymenochirus</taxon>
    </lineage>
</organism>
<dbReference type="Pfam" id="PF04505">
    <property type="entry name" value="CD225"/>
    <property type="match status" value="1"/>
</dbReference>
<keyword evidence="5 7" id="KW-0472">Membrane</keyword>
<accession>A0A8T2J2U4</accession>
<keyword evidence="4 7" id="KW-1133">Transmembrane helix</keyword>
<comment type="subcellular location">
    <subcellularLocation>
        <location evidence="1">Membrane</location>
    </subcellularLocation>
</comment>
<proteinExistence type="inferred from homology"/>
<evidence type="ECO:0000256" key="1">
    <source>
        <dbReference type="ARBA" id="ARBA00004370"/>
    </source>
</evidence>
<dbReference type="EMBL" id="JAACNH010000007">
    <property type="protein sequence ID" value="KAG8438133.1"/>
    <property type="molecule type" value="Genomic_DNA"/>
</dbReference>
<evidence type="ECO:0000313" key="8">
    <source>
        <dbReference type="EMBL" id="KAG8438133.1"/>
    </source>
</evidence>
<evidence type="ECO:0000256" key="7">
    <source>
        <dbReference type="SAM" id="Phobius"/>
    </source>
</evidence>
<sequence length="128" mass="13936">MKSGGSSMPPAYDSQGQGHENRELMSFSGQQSPSTVVHIASDEPPVKDHLIWSIFNLVHMNFCCLGLLALVFSVKSRDRKHIGDRGGAAGYGTTSRSLNIAATTLSVIFIVIFIILMFLGVIKTNPYH</sequence>
<evidence type="ECO:0000256" key="6">
    <source>
        <dbReference type="SAM" id="MobiDB-lite"/>
    </source>
</evidence>
<evidence type="ECO:0000256" key="5">
    <source>
        <dbReference type="ARBA" id="ARBA00023136"/>
    </source>
</evidence>